<proteinExistence type="predicted"/>
<dbReference type="Proteomes" id="UP000016600">
    <property type="component" value="Unassembled WGS sequence"/>
</dbReference>
<feature type="compositionally biased region" description="Basic and acidic residues" evidence="1">
    <location>
        <begin position="45"/>
        <end position="56"/>
    </location>
</feature>
<name>U2KNW5_9BACT</name>
<evidence type="ECO:0000313" key="2">
    <source>
        <dbReference type="EMBL" id="ERK00192.1"/>
    </source>
</evidence>
<dbReference type="PATRIC" id="fig|1081904.3.peg.1729"/>
<evidence type="ECO:0000313" key="3">
    <source>
        <dbReference type="Proteomes" id="UP000016600"/>
    </source>
</evidence>
<sequence>MNMNKNQVMKQAYSTPEISVVKMPTEYSLLAGSQLDGGHNPGRIGDNHGDAKRNSFEEEEEEEFTQGNNPWGD</sequence>
<reference evidence="2 3" key="1">
    <citation type="submission" date="2013-08" db="EMBL/GenBank/DDBJ databases">
        <authorList>
            <person name="Durkin A.S."/>
            <person name="Haft D.R."/>
            <person name="McCorrison J."/>
            <person name="Torralba M."/>
            <person name="Gillis M."/>
            <person name="Haft D.H."/>
            <person name="Methe B."/>
            <person name="Sutton G."/>
            <person name="Nelson K.E."/>
        </authorList>
    </citation>
    <scope>NUCLEOTIDE SEQUENCE [LARGE SCALE GENOMIC DNA]</scope>
    <source>
        <strain evidence="2 3">F0068</strain>
    </source>
</reference>
<comment type="caution">
    <text evidence="2">The sequence shown here is derived from an EMBL/GenBank/DDBJ whole genome shotgun (WGS) entry which is preliminary data.</text>
</comment>
<accession>U2KNW5</accession>
<dbReference type="EMBL" id="AWET01000038">
    <property type="protein sequence ID" value="ERK00192.1"/>
    <property type="molecule type" value="Genomic_DNA"/>
</dbReference>
<protein>
    <submittedName>
        <fullName evidence="2">Uncharacterized protein</fullName>
    </submittedName>
</protein>
<organism evidence="2 3">
    <name type="scientific">Hoylesella pleuritidis F0068</name>
    <dbReference type="NCBI Taxonomy" id="1081904"/>
    <lineage>
        <taxon>Bacteria</taxon>
        <taxon>Pseudomonadati</taxon>
        <taxon>Bacteroidota</taxon>
        <taxon>Bacteroidia</taxon>
        <taxon>Bacteroidales</taxon>
        <taxon>Prevotellaceae</taxon>
        <taxon>Hoylesella</taxon>
    </lineage>
</organism>
<dbReference type="AlphaFoldDB" id="U2KNW5"/>
<keyword evidence="3" id="KW-1185">Reference proteome</keyword>
<feature type="region of interest" description="Disordered" evidence="1">
    <location>
        <begin position="32"/>
        <end position="73"/>
    </location>
</feature>
<gene>
    <name evidence="2" type="ORF">HMPREF1218_1337</name>
</gene>
<evidence type="ECO:0000256" key="1">
    <source>
        <dbReference type="SAM" id="MobiDB-lite"/>
    </source>
</evidence>